<dbReference type="Pfam" id="PF07690">
    <property type="entry name" value="MFS_1"/>
    <property type="match status" value="1"/>
</dbReference>
<dbReference type="AlphaFoldDB" id="A0A124FFL1"/>
<dbReference type="InterPro" id="IPR020846">
    <property type="entry name" value="MFS_dom"/>
</dbReference>
<feature type="transmembrane region" description="Helical" evidence="5">
    <location>
        <begin position="236"/>
        <end position="262"/>
    </location>
</feature>
<organism evidence="7 8">
    <name type="scientific">Thermococcus sibiricus</name>
    <dbReference type="NCBI Taxonomy" id="172049"/>
    <lineage>
        <taxon>Archaea</taxon>
        <taxon>Methanobacteriati</taxon>
        <taxon>Methanobacteriota</taxon>
        <taxon>Thermococci</taxon>
        <taxon>Thermococcales</taxon>
        <taxon>Thermococcaceae</taxon>
        <taxon>Thermococcus</taxon>
    </lineage>
</organism>
<sequence>MERKDLWFLHFSAFFFFLGYVLVAPLISPLAITFGASPFIVGIVASVSSIFALILKPLGGILGDKGKSFEVMMVGAIFGAFAGFFYILSFFIKSLVIFAVGRALHGVAAAFFFPSSLSTAITLAPKGRVGETLGWRGTMFSVSQLLGPAVGGFVAEYLGFHSAFILTVILSLIGFFFVLTAYREIKNKMHVKEEAEGKISYKELVNLSFIFAAVSLFFMVFAYSGMYTFLPAYYKLLGFGTSVFGVYASVMGGFSILTRVFGGREADKRGPVPVALVGLLLSSISYAILVIYLLPPEAYLSAAILGMGFGLAVPALQMLALVNLPKSIRGIGSSIYTMFFDLGYLSGPLVLGYLAESESYKSVFFFLPILTFLSLLNLMILRLWRRKKV</sequence>
<dbReference type="InterPro" id="IPR011701">
    <property type="entry name" value="MFS"/>
</dbReference>
<proteinExistence type="predicted"/>
<dbReference type="GO" id="GO:0016020">
    <property type="term" value="C:membrane"/>
    <property type="evidence" value="ECO:0007669"/>
    <property type="project" value="UniProtKB-SubCell"/>
</dbReference>
<name>A0A124FFL1_9EURY</name>
<evidence type="ECO:0000259" key="6">
    <source>
        <dbReference type="PROSITE" id="PS50850"/>
    </source>
</evidence>
<evidence type="ECO:0000256" key="5">
    <source>
        <dbReference type="SAM" id="Phobius"/>
    </source>
</evidence>
<feature type="transmembrane region" description="Helical" evidence="5">
    <location>
        <begin position="164"/>
        <end position="183"/>
    </location>
</feature>
<feature type="transmembrane region" description="Helical" evidence="5">
    <location>
        <begin position="71"/>
        <end position="92"/>
    </location>
</feature>
<dbReference type="GO" id="GO:0022857">
    <property type="term" value="F:transmembrane transporter activity"/>
    <property type="evidence" value="ECO:0007669"/>
    <property type="project" value="InterPro"/>
</dbReference>
<comment type="subcellular location">
    <subcellularLocation>
        <location evidence="1">Membrane</location>
        <topology evidence="1">Multi-pass membrane protein</topology>
    </subcellularLocation>
</comment>
<dbReference type="SUPFAM" id="SSF103473">
    <property type="entry name" value="MFS general substrate transporter"/>
    <property type="match status" value="1"/>
</dbReference>
<dbReference type="InterPro" id="IPR036259">
    <property type="entry name" value="MFS_trans_sf"/>
</dbReference>
<feature type="transmembrane region" description="Helical" evidence="5">
    <location>
        <begin position="104"/>
        <end position="125"/>
    </location>
</feature>
<feature type="transmembrane region" description="Helical" evidence="5">
    <location>
        <begin position="39"/>
        <end position="59"/>
    </location>
</feature>
<feature type="transmembrane region" description="Helical" evidence="5">
    <location>
        <begin position="363"/>
        <end position="384"/>
    </location>
</feature>
<feature type="transmembrane region" description="Helical" evidence="5">
    <location>
        <begin position="7"/>
        <end position="27"/>
    </location>
</feature>
<dbReference type="PANTHER" id="PTHR23531:SF1">
    <property type="entry name" value="QUINOLENE RESISTANCE PROTEIN NORA"/>
    <property type="match status" value="1"/>
</dbReference>
<evidence type="ECO:0000313" key="8">
    <source>
        <dbReference type="Proteomes" id="UP000053911"/>
    </source>
</evidence>
<feature type="domain" description="Major facilitator superfamily (MFS) profile" evidence="6">
    <location>
        <begin position="5"/>
        <end position="386"/>
    </location>
</feature>
<evidence type="ECO:0000256" key="1">
    <source>
        <dbReference type="ARBA" id="ARBA00004141"/>
    </source>
</evidence>
<evidence type="ECO:0000256" key="4">
    <source>
        <dbReference type="ARBA" id="ARBA00023136"/>
    </source>
</evidence>
<reference evidence="8" key="1">
    <citation type="journal article" date="2015" name="MBio">
        <title>Genome-Resolved Metagenomic Analysis Reveals Roles for Candidate Phyla and Other Microbial Community Members in Biogeochemical Transformations in Oil Reservoirs.</title>
        <authorList>
            <person name="Hu P."/>
            <person name="Tom L."/>
            <person name="Singh A."/>
            <person name="Thomas B.C."/>
            <person name="Baker B.J."/>
            <person name="Piceno Y.M."/>
            <person name="Andersen G.L."/>
            <person name="Banfield J.F."/>
        </authorList>
    </citation>
    <scope>NUCLEOTIDE SEQUENCE [LARGE SCALE GENOMIC DNA]</scope>
</reference>
<dbReference type="InterPro" id="IPR001958">
    <property type="entry name" value="Tet-R_TetA/multi-R_MdtG-like"/>
</dbReference>
<evidence type="ECO:0000313" key="7">
    <source>
        <dbReference type="EMBL" id="KUK18441.1"/>
    </source>
</evidence>
<dbReference type="RefSeq" id="WP_283217244.1">
    <property type="nucleotide sequence ID" value="NZ_LGFD01000004.1"/>
</dbReference>
<dbReference type="PANTHER" id="PTHR23531">
    <property type="entry name" value="QUINOLENE RESISTANCE PROTEIN NORA"/>
    <property type="match status" value="1"/>
</dbReference>
<keyword evidence="2 5" id="KW-0812">Transmembrane</keyword>
<evidence type="ECO:0000256" key="2">
    <source>
        <dbReference type="ARBA" id="ARBA00022692"/>
    </source>
</evidence>
<dbReference type="Proteomes" id="UP000053911">
    <property type="component" value="Unassembled WGS sequence"/>
</dbReference>
<keyword evidence="4 5" id="KW-0472">Membrane</keyword>
<dbReference type="PROSITE" id="PS50850">
    <property type="entry name" value="MFS"/>
    <property type="match status" value="1"/>
</dbReference>
<dbReference type="CDD" id="cd17489">
    <property type="entry name" value="MFS_YfcJ_like"/>
    <property type="match status" value="1"/>
</dbReference>
<feature type="transmembrane region" description="Helical" evidence="5">
    <location>
        <begin position="274"/>
        <end position="294"/>
    </location>
</feature>
<dbReference type="InterPro" id="IPR052714">
    <property type="entry name" value="MFS_Exporter"/>
</dbReference>
<accession>A0A124FFL1</accession>
<feature type="transmembrane region" description="Helical" evidence="5">
    <location>
        <begin position="204"/>
        <end position="224"/>
    </location>
</feature>
<dbReference type="PRINTS" id="PR01035">
    <property type="entry name" value="TCRTETA"/>
</dbReference>
<dbReference type="EMBL" id="LGFD01000004">
    <property type="protein sequence ID" value="KUK18441.1"/>
    <property type="molecule type" value="Genomic_DNA"/>
</dbReference>
<gene>
    <name evidence="7" type="ORF">XD54_0355</name>
</gene>
<feature type="transmembrane region" description="Helical" evidence="5">
    <location>
        <begin position="300"/>
        <end position="322"/>
    </location>
</feature>
<dbReference type="PATRIC" id="fig|172049.5.peg.911"/>
<comment type="caution">
    <text evidence="7">The sequence shown here is derived from an EMBL/GenBank/DDBJ whole genome shotgun (WGS) entry which is preliminary data.</text>
</comment>
<feature type="transmembrane region" description="Helical" evidence="5">
    <location>
        <begin position="334"/>
        <end position="351"/>
    </location>
</feature>
<keyword evidence="3 5" id="KW-1133">Transmembrane helix</keyword>
<protein>
    <submittedName>
        <fullName evidence="7">Putative permease, major facilitator superfamily</fullName>
    </submittedName>
</protein>
<dbReference type="Gene3D" id="1.20.1250.20">
    <property type="entry name" value="MFS general substrate transporter like domains"/>
    <property type="match status" value="1"/>
</dbReference>
<evidence type="ECO:0000256" key="3">
    <source>
        <dbReference type="ARBA" id="ARBA00022989"/>
    </source>
</evidence>